<reference evidence="1 2" key="1">
    <citation type="submission" date="2007-11" db="EMBL/GenBank/DDBJ databases">
        <authorList>
            <consortium name="The Salmonella enterica serovar Paratyphi B Genome Sequencing Project"/>
            <person name="McClelland M."/>
            <person name="Sanderson E.K."/>
            <person name="Porwollik S."/>
            <person name="Spieth J."/>
            <person name="Clifton W.S."/>
            <person name="Fulton R."/>
            <person name="Cordes M."/>
            <person name="Wollam A."/>
            <person name="Shah N."/>
            <person name="Pepin K."/>
            <person name="Bhonagiri V."/>
            <person name="Nash W."/>
            <person name="Johnson M."/>
            <person name="Thiruvilangam P."/>
            <person name="Wilson R."/>
        </authorList>
    </citation>
    <scope>NUCLEOTIDE SEQUENCE [LARGE SCALE GENOMIC DNA]</scope>
    <source>
        <strain evidence="2">ATCC BAA-1250 / SPB7</strain>
    </source>
</reference>
<evidence type="ECO:0000313" key="2">
    <source>
        <dbReference type="Proteomes" id="UP000008556"/>
    </source>
</evidence>
<dbReference type="KEGG" id="spq:SPAB_02570"/>
<protein>
    <submittedName>
        <fullName evidence="1">Uncharacterized protein</fullName>
    </submittedName>
</protein>
<accession>A0A6C6Z2N1</accession>
<sequence>MRAWWKSNLLVIHQLNGRKKGRLNRPFIQPPFRA</sequence>
<gene>
    <name evidence="1" type="ordered locus">SPAB_02570</name>
</gene>
<dbReference type="AlphaFoldDB" id="A0A6C6Z2N1"/>
<dbReference type="EMBL" id="CP000886">
    <property type="protein sequence ID" value="ABX67950.1"/>
    <property type="molecule type" value="Genomic_DNA"/>
</dbReference>
<dbReference type="Proteomes" id="UP000008556">
    <property type="component" value="Chromosome"/>
</dbReference>
<name>A0A6C6Z2N1_SALPB</name>
<proteinExistence type="predicted"/>
<organism evidence="1 2">
    <name type="scientific">Salmonella paratyphi B (strain ATCC BAA-1250 / SPB7)</name>
    <dbReference type="NCBI Taxonomy" id="1016998"/>
    <lineage>
        <taxon>Bacteria</taxon>
        <taxon>Pseudomonadati</taxon>
        <taxon>Pseudomonadota</taxon>
        <taxon>Gammaproteobacteria</taxon>
        <taxon>Enterobacterales</taxon>
        <taxon>Enterobacteriaceae</taxon>
        <taxon>Salmonella</taxon>
    </lineage>
</organism>
<evidence type="ECO:0000313" key="1">
    <source>
        <dbReference type="EMBL" id="ABX67950.1"/>
    </source>
</evidence>